<organism evidence="2 3">
    <name type="scientific">Dialister micraerophilus DSM 19965</name>
    <dbReference type="NCBI Taxonomy" id="888062"/>
    <lineage>
        <taxon>Bacteria</taxon>
        <taxon>Bacillati</taxon>
        <taxon>Bacillota</taxon>
        <taxon>Negativicutes</taxon>
        <taxon>Veillonellales</taxon>
        <taxon>Veillonellaceae</taxon>
        <taxon>Dialister</taxon>
    </lineage>
</organism>
<sequence length="358" mass="40966">MKFQLLNFNSSENKFMRGVLMLKNRYVHIMFAFTVLLIAFFIYKNISKTYEVSPILKKNNYKICILKNGETVDETIEKGIIEALNSSGYKKGKNLTIEIIKCSGIKEEQKKQVRNLIKSDKDLIITIGPEMTEAITTQTDKVPVVAIGVSDIYVKKHAQNKYNLTGVLKNDLILQELNTINRIVPIKNIGIVYNTNNQNSINRLKYMKEVLNKQFNINILDIEFINMNNFIEKIGKIKDKTDAIYIPENEIYYSYFDKIIKKLNDEKIPVISDGAVMVEKGALLSVTAENYRMGFDGGLLAAKLLDGNIIPCELSFKNETDPDIFINMAEAKKLKLKIPSDIWQKARKMYLYEGQSAN</sequence>
<evidence type="ECO:0000313" key="2">
    <source>
        <dbReference type="EMBL" id="EGF16742.1"/>
    </source>
</evidence>
<accession>F2BVK1</accession>
<name>F2BVK1_9FIRM</name>
<protein>
    <submittedName>
        <fullName evidence="2">ABC superfamily ATP binding cassette transporter substrate binding protein</fullName>
    </submittedName>
</protein>
<comment type="caution">
    <text evidence="2">The sequence shown here is derived from an EMBL/GenBank/DDBJ whole genome shotgun (WGS) entry which is preliminary data.</text>
</comment>
<dbReference type="SUPFAM" id="SSF53822">
    <property type="entry name" value="Periplasmic binding protein-like I"/>
    <property type="match status" value="1"/>
</dbReference>
<evidence type="ECO:0000313" key="3">
    <source>
        <dbReference type="Proteomes" id="UP000003503"/>
    </source>
</evidence>
<dbReference type="Proteomes" id="UP000003503">
    <property type="component" value="Unassembled WGS sequence"/>
</dbReference>
<dbReference type="PANTHER" id="PTHR35271:SF1">
    <property type="entry name" value="ABC TRANSPORTER, SUBSTRATE-BINDING LIPOPROTEIN"/>
    <property type="match status" value="1"/>
</dbReference>
<dbReference type="STRING" id="888062.HMPREF9083_0218"/>
<dbReference type="Pfam" id="PF04392">
    <property type="entry name" value="ABC_sub_bind"/>
    <property type="match status" value="1"/>
</dbReference>
<gene>
    <name evidence="2" type="ORF">HMPREF9083_0218</name>
</gene>
<dbReference type="AlphaFoldDB" id="F2BVK1"/>
<dbReference type="Gene3D" id="3.40.50.2300">
    <property type="match status" value="2"/>
</dbReference>
<keyword evidence="1" id="KW-1133">Transmembrane helix</keyword>
<dbReference type="InterPro" id="IPR028082">
    <property type="entry name" value="Peripla_BP_I"/>
</dbReference>
<keyword evidence="1" id="KW-0472">Membrane</keyword>
<feature type="transmembrane region" description="Helical" evidence="1">
    <location>
        <begin position="26"/>
        <end position="43"/>
    </location>
</feature>
<reference evidence="2 3" key="1">
    <citation type="submission" date="2011-02" db="EMBL/GenBank/DDBJ databases">
        <authorList>
            <person name="Muzny D."/>
            <person name="Qin X."/>
            <person name="Deng J."/>
            <person name="Jiang H."/>
            <person name="Liu Y."/>
            <person name="Qu J."/>
            <person name="Song X.-Z."/>
            <person name="Zhang L."/>
            <person name="Thornton R."/>
            <person name="Coyle M."/>
            <person name="Francisco L."/>
            <person name="Jackson L."/>
            <person name="Javaid M."/>
            <person name="Korchina V."/>
            <person name="Kovar C."/>
            <person name="Mata R."/>
            <person name="Mathew T."/>
            <person name="Ngo R."/>
            <person name="Nguyen L."/>
            <person name="Nguyen N."/>
            <person name="Okwuonu G."/>
            <person name="Ongeri F."/>
            <person name="Pham C."/>
            <person name="Simmons D."/>
            <person name="Wilczek-Boney K."/>
            <person name="Hale W."/>
            <person name="Jakkamsetti A."/>
            <person name="Pham P."/>
            <person name="Ruth R."/>
            <person name="San Lucas F."/>
            <person name="Warren J."/>
            <person name="Zhang J."/>
            <person name="Zhao Z."/>
            <person name="Zhou C."/>
            <person name="Zhu D."/>
            <person name="Lee S."/>
            <person name="Bess C."/>
            <person name="Blankenburg K."/>
            <person name="Forbes L."/>
            <person name="Fu Q."/>
            <person name="Gubbala S."/>
            <person name="Hirani K."/>
            <person name="Jayaseelan J.C."/>
            <person name="Lara F."/>
            <person name="Munidasa M."/>
            <person name="Palculict T."/>
            <person name="Patil S."/>
            <person name="Pu L.-L."/>
            <person name="Saada N."/>
            <person name="Tang L."/>
            <person name="Weissenberger G."/>
            <person name="Zhu Y."/>
            <person name="Hemphill L."/>
            <person name="Shang Y."/>
            <person name="Youmans B."/>
            <person name="Ayvaz T."/>
            <person name="Ross M."/>
            <person name="Santibanez J."/>
            <person name="Aqrawi P."/>
            <person name="Gross S."/>
            <person name="Joshi V."/>
            <person name="Fowler G."/>
            <person name="Nazareth L."/>
            <person name="Reid J."/>
            <person name="Worley K."/>
            <person name="Petrosino J."/>
            <person name="Highlander S."/>
            <person name="Gibbs R."/>
        </authorList>
    </citation>
    <scope>NUCLEOTIDE SEQUENCE [LARGE SCALE GENOMIC DNA]</scope>
    <source>
        <strain evidence="2 3">DSM 19965</strain>
    </source>
</reference>
<dbReference type="InterPro" id="IPR007487">
    <property type="entry name" value="ABC_transpt-TYRBP-like"/>
</dbReference>
<keyword evidence="1" id="KW-0812">Transmembrane</keyword>
<proteinExistence type="predicted"/>
<dbReference type="PANTHER" id="PTHR35271">
    <property type="entry name" value="ABC TRANSPORTER, SUBSTRATE-BINDING LIPOPROTEIN-RELATED"/>
    <property type="match status" value="1"/>
</dbReference>
<keyword evidence="3" id="KW-1185">Reference proteome</keyword>
<evidence type="ECO:0000256" key="1">
    <source>
        <dbReference type="SAM" id="Phobius"/>
    </source>
</evidence>
<dbReference type="eggNOG" id="COG2984">
    <property type="taxonomic scope" value="Bacteria"/>
</dbReference>
<dbReference type="HOGENOM" id="CLU_058196_1_0_9"/>
<dbReference type="EMBL" id="AFBB01000002">
    <property type="protein sequence ID" value="EGF16742.1"/>
    <property type="molecule type" value="Genomic_DNA"/>
</dbReference>